<protein>
    <submittedName>
        <fullName evidence="2">Uncharacterized protein</fullName>
    </submittedName>
</protein>
<dbReference type="EMBL" id="AVOT02033579">
    <property type="protein sequence ID" value="MBW0527499.1"/>
    <property type="molecule type" value="Genomic_DNA"/>
</dbReference>
<accession>A0A9Q3I6A7</accession>
<evidence type="ECO:0000313" key="3">
    <source>
        <dbReference type="Proteomes" id="UP000765509"/>
    </source>
</evidence>
<proteinExistence type="predicted"/>
<feature type="compositionally biased region" description="Polar residues" evidence="1">
    <location>
        <begin position="77"/>
        <end position="91"/>
    </location>
</feature>
<sequence>MINFKGRNNLYLEYIIYSEIIISPSKSKLTPSLAIPHQLSDHFTVGTQPNDQMIVNDLNFPKLSVIPHDVKPVGTQPHNNNYLTDENSLNHNHPKSRQQRRILCYMKQTAGQLGLYNPNFSILTLDKKINENASWLKLSPHKLLPRPYVLINRHNKPYFSILMYQIHPFSSPTPVFHKLQKLIITLNTLANNHQNMTTDSDILDGIMKEIGFFQGSDSGKSAGVYARKVGLTKKQLMKIMSNGQHFKNLMNSFTPKFQDLQIIHLKTIKKS</sequence>
<dbReference type="AlphaFoldDB" id="A0A9Q3I6A7"/>
<evidence type="ECO:0000313" key="2">
    <source>
        <dbReference type="EMBL" id="MBW0527499.1"/>
    </source>
</evidence>
<keyword evidence="3" id="KW-1185">Reference proteome</keyword>
<organism evidence="2 3">
    <name type="scientific">Austropuccinia psidii MF-1</name>
    <dbReference type="NCBI Taxonomy" id="1389203"/>
    <lineage>
        <taxon>Eukaryota</taxon>
        <taxon>Fungi</taxon>
        <taxon>Dikarya</taxon>
        <taxon>Basidiomycota</taxon>
        <taxon>Pucciniomycotina</taxon>
        <taxon>Pucciniomycetes</taxon>
        <taxon>Pucciniales</taxon>
        <taxon>Sphaerophragmiaceae</taxon>
        <taxon>Austropuccinia</taxon>
    </lineage>
</organism>
<evidence type="ECO:0000256" key="1">
    <source>
        <dbReference type="SAM" id="MobiDB-lite"/>
    </source>
</evidence>
<comment type="caution">
    <text evidence="2">The sequence shown here is derived from an EMBL/GenBank/DDBJ whole genome shotgun (WGS) entry which is preliminary data.</text>
</comment>
<name>A0A9Q3I6A7_9BASI</name>
<feature type="region of interest" description="Disordered" evidence="1">
    <location>
        <begin position="77"/>
        <end position="97"/>
    </location>
</feature>
<gene>
    <name evidence="2" type="ORF">O181_067214</name>
</gene>
<dbReference type="Proteomes" id="UP000765509">
    <property type="component" value="Unassembled WGS sequence"/>
</dbReference>
<reference evidence="2" key="1">
    <citation type="submission" date="2021-03" db="EMBL/GenBank/DDBJ databases">
        <title>Draft genome sequence of rust myrtle Austropuccinia psidii MF-1, a brazilian biotype.</title>
        <authorList>
            <person name="Quecine M.C."/>
            <person name="Pachon D.M.R."/>
            <person name="Bonatelli M.L."/>
            <person name="Correr F.H."/>
            <person name="Franceschini L.M."/>
            <person name="Leite T.F."/>
            <person name="Margarido G.R.A."/>
            <person name="Almeida C.A."/>
            <person name="Ferrarezi J.A."/>
            <person name="Labate C.A."/>
        </authorList>
    </citation>
    <scope>NUCLEOTIDE SEQUENCE</scope>
    <source>
        <strain evidence="2">MF-1</strain>
    </source>
</reference>